<dbReference type="AlphaFoldDB" id="A0A7W6IRY8"/>
<proteinExistence type="predicted"/>
<sequence length="124" mass="13929">MTNLVTERSRDGTLTLVANEYVNLDGTPGIAIGFDGAPWHIHPPEELEGAAIAQQWARDLVADVINNRMLIVTCRDEGFEEVRLAHFEVDFKGRNESLEFRFWNGQIVSLEDLIDGKVSYVPLS</sequence>
<dbReference type="RefSeq" id="WP_183312739.1">
    <property type="nucleotide sequence ID" value="NZ_JACIEW010000014.1"/>
</dbReference>
<dbReference type="Proteomes" id="UP000547011">
    <property type="component" value="Unassembled WGS sequence"/>
</dbReference>
<keyword evidence="2" id="KW-1185">Reference proteome</keyword>
<comment type="caution">
    <text evidence="1">The sequence shown here is derived from an EMBL/GenBank/DDBJ whole genome shotgun (WGS) entry which is preliminary data.</text>
</comment>
<organism evidence="1 2">
    <name type="scientific">Devosia subaequoris</name>
    <dbReference type="NCBI Taxonomy" id="395930"/>
    <lineage>
        <taxon>Bacteria</taxon>
        <taxon>Pseudomonadati</taxon>
        <taxon>Pseudomonadota</taxon>
        <taxon>Alphaproteobacteria</taxon>
        <taxon>Hyphomicrobiales</taxon>
        <taxon>Devosiaceae</taxon>
        <taxon>Devosia</taxon>
    </lineage>
</organism>
<evidence type="ECO:0000313" key="2">
    <source>
        <dbReference type="Proteomes" id="UP000547011"/>
    </source>
</evidence>
<name>A0A7W6IRY8_9HYPH</name>
<protein>
    <submittedName>
        <fullName evidence="1">Uncharacterized protein</fullName>
    </submittedName>
</protein>
<accession>A0A7W6IRY8</accession>
<gene>
    <name evidence="1" type="ORF">GGR20_003667</name>
</gene>
<reference evidence="1 2" key="1">
    <citation type="submission" date="2020-08" db="EMBL/GenBank/DDBJ databases">
        <title>Genomic Encyclopedia of Type Strains, Phase IV (KMG-IV): sequencing the most valuable type-strain genomes for metagenomic binning, comparative biology and taxonomic classification.</title>
        <authorList>
            <person name="Goeker M."/>
        </authorList>
    </citation>
    <scope>NUCLEOTIDE SEQUENCE [LARGE SCALE GENOMIC DNA]</scope>
    <source>
        <strain evidence="1 2">DSM 23447</strain>
    </source>
</reference>
<evidence type="ECO:0000313" key="1">
    <source>
        <dbReference type="EMBL" id="MBB4053995.1"/>
    </source>
</evidence>
<dbReference type="EMBL" id="JACIEW010000014">
    <property type="protein sequence ID" value="MBB4053995.1"/>
    <property type="molecule type" value="Genomic_DNA"/>
</dbReference>